<keyword evidence="1" id="KW-1133">Transmembrane helix</keyword>
<comment type="caution">
    <text evidence="2">The sequence shown here is derived from an EMBL/GenBank/DDBJ whole genome shotgun (WGS) entry which is preliminary data.</text>
</comment>
<feature type="transmembrane region" description="Helical" evidence="1">
    <location>
        <begin position="12"/>
        <end position="32"/>
    </location>
</feature>
<keyword evidence="1" id="KW-0812">Transmembrane</keyword>
<name>A0A0G1H0M0_9BACT</name>
<accession>A0A0G1H0M0</accession>
<dbReference type="STRING" id="1618647.UW30_C0015G0022"/>
<evidence type="ECO:0000256" key="1">
    <source>
        <dbReference type="SAM" id="Phobius"/>
    </source>
</evidence>
<dbReference type="Proteomes" id="UP000034736">
    <property type="component" value="Unassembled WGS sequence"/>
</dbReference>
<evidence type="ECO:0000313" key="2">
    <source>
        <dbReference type="EMBL" id="KKT40951.1"/>
    </source>
</evidence>
<reference evidence="2 3" key="1">
    <citation type="journal article" date="2015" name="Nature">
        <title>rRNA introns, odd ribosomes, and small enigmatic genomes across a large radiation of phyla.</title>
        <authorList>
            <person name="Brown C.T."/>
            <person name="Hug L.A."/>
            <person name="Thomas B.C."/>
            <person name="Sharon I."/>
            <person name="Castelle C.J."/>
            <person name="Singh A."/>
            <person name="Wilkins M.J."/>
            <person name="Williams K.H."/>
            <person name="Banfield J.F."/>
        </authorList>
    </citation>
    <scope>NUCLEOTIDE SEQUENCE [LARGE SCALE GENOMIC DNA]</scope>
</reference>
<proteinExistence type="predicted"/>
<feature type="transmembrane region" description="Helical" evidence="1">
    <location>
        <begin position="52"/>
        <end position="79"/>
    </location>
</feature>
<dbReference type="InterPro" id="IPR044020">
    <property type="entry name" value="DUF5676"/>
</dbReference>
<evidence type="ECO:0000313" key="3">
    <source>
        <dbReference type="Proteomes" id="UP000034736"/>
    </source>
</evidence>
<keyword evidence="1" id="KW-0472">Membrane</keyword>
<dbReference type="Pfam" id="PF18926">
    <property type="entry name" value="DUF5676"/>
    <property type="match status" value="1"/>
</dbReference>
<dbReference type="EMBL" id="LCHU01000015">
    <property type="protein sequence ID" value="KKT40951.1"/>
    <property type="molecule type" value="Genomic_DNA"/>
</dbReference>
<dbReference type="AlphaFoldDB" id="A0A0G1H0M0"/>
<sequence length="84" mass="9291">MINTQHLLKVSAAWISIVYTICFAGVAFFSGIRTGFMMYALHMNVSMGVNVLTITTFLAGLVIWNIIAFLAVWLFAVLFSGINK</sequence>
<organism evidence="2 3">
    <name type="scientific">Candidatus Giovannonibacteria bacterium GW2011_GWA2_44_13b</name>
    <dbReference type="NCBI Taxonomy" id="1618647"/>
    <lineage>
        <taxon>Bacteria</taxon>
        <taxon>Candidatus Giovannoniibacteriota</taxon>
    </lineage>
</organism>
<gene>
    <name evidence="2" type="ORF">UW30_C0015G0022</name>
</gene>
<protein>
    <submittedName>
        <fullName evidence="2">Uncharacterized protein</fullName>
    </submittedName>
</protein>